<dbReference type="RefSeq" id="WP_109235278.1">
    <property type="nucleotide sequence ID" value="NZ_BMXZ01000001.1"/>
</dbReference>
<evidence type="ECO:0000313" key="3">
    <source>
        <dbReference type="Proteomes" id="UP000244948"/>
    </source>
</evidence>
<dbReference type="InterPro" id="IPR010359">
    <property type="entry name" value="IrrE_HExxH"/>
</dbReference>
<reference evidence="2 3" key="1">
    <citation type="journal article" date="2018" name="Genome Announc.">
        <title>Ignatzschineria cameli sp. nov., isolated from necrotic foot tissue of dromedaries (Camelus dromedarius) and associated maggots (Wohlfahrtia species) in Dubai.</title>
        <authorList>
            <person name="Tsang C.C."/>
            <person name="Tang J.Y."/>
            <person name="Fong J.Y."/>
            <person name="Kinne J."/>
            <person name="Lee H.H."/>
            <person name="Joseph M."/>
            <person name="Jose S."/>
            <person name="Schuster R.K."/>
            <person name="Tang Y."/>
            <person name="Sivakumar S."/>
            <person name="Chen J.H."/>
            <person name="Teng J.L."/>
            <person name="Lau S.K."/>
            <person name="Wernery U."/>
            <person name="Woo P.C."/>
        </authorList>
    </citation>
    <scope>NUCLEOTIDE SEQUENCE [LARGE SCALE GENOMIC DNA]</scope>
    <source>
        <strain evidence="2 3">KCTC 22643</strain>
    </source>
</reference>
<dbReference type="Proteomes" id="UP000244948">
    <property type="component" value="Unassembled WGS sequence"/>
</dbReference>
<dbReference type="PANTHER" id="PTHR43236:SF2">
    <property type="entry name" value="BLL0069 PROTEIN"/>
    <property type="match status" value="1"/>
</dbReference>
<dbReference type="PANTHER" id="PTHR43236">
    <property type="entry name" value="ANTITOXIN HIGA1"/>
    <property type="match status" value="1"/>
</dbReference>
<accession>A0A2U2ALN2</accession>
<sequence length="383" mass="43902">MFTVEVDKIKWIAGSLGMSIDTLAEEIAPKKKEDFKEGKLGKGAIQKLAKVSKQPLAFLLHDLPLSDQKIEFPDFRQTATPIELSSNFFEILKDVRKKVDWYEDFLKEEGYEPLSFIGKYNFNLKLSVTTVVEDIIRELKWAPEYPIKTDLLLNNLINAVEESRILVFRNSIVKNNTREPLSVDEFRGFVISNQYAPAIFINTRDSKAANLFTLVHELAHLWLGLEGVSNIDYEYLMNIQKPSREVLIERFCNKVAAEFLMPHKIFKQKWNNSNEPKHEAYNIANYFGVSALAAAIRANELKLIDSAYVSKIQHETTLALQRKKERASSGGPKYIYMIPIRNSRRFTNTVVRSAMNQKITLKYAGQLINASPKVVMDIYKGQV</sequence>
<comment type="caution">
    <text evidence="2">The sequence shown here is derived from an EMBL/GenBank/DDBJ whole genome shotgun (WGS) entry which is preliminary data.</text>
</comment>
<proteinExistence type="predicted"/>
<organism evidence="2 3">
    <name type="scientific">Ignatzschineria indica</name>
    <dbReference type="NCBI Taxonomy" id="472583"/>
    <lineage>
        <taxon>Bacteria</taxon>
        <taxon>Pseudomonadati</taxon>
        <taxon>Pseudomonadota</taxon>
        <taxon>Gammaproteobacteria</taxon>
        <taxon>Cardiobacteriales</taxon>
        <taxon>Ignatzschineriaceae</taxon>
        <taxon>Ignatzschineria</taxon>
    </lineage>
</organism>
<evidence type="ECO:0000259" key="1">
    <source>
        <dbReference type="Pfam" id="PF06114"/>
    </source>
</evidence>
<dbReference type="EMBL" id="QEWR01000002">
    <property type="protein sequence ID" value="PWD84057.1"/>
    <property type="molecule type" value="Genomic_DNA"/>
</dbReference>
<evidence type="ECO:0000313" key="2">
    <source>
        <dbReference type="EMBL" id="PWD84057.1"/>
    </source>
</evidence>
<dbReference type="AlphaFoldDB" id="A0A2U2ALN2"/>
<protein>
    <recommendedName>
        <fullName evidence="1">IrrE N-terminal-like domain-containing protein</fullName>
    </recommendedName>
</protein>
<dbReference type="InterPro" id="IPR052345">
    <property type="entry name" value="Rad_response_metalloprotease"/>
</dbReference>
<keyword evidence="3" id="KW-1185">Reference proteome</keyword>
<dbReference type="Pfam" id="PF06114">
    <property type="entry name" value="Peptidase_M78"/>
    <property type="match status" value="1"/>
</dbReference>
<name>A0A2U2ALN2_9GAMM</name>
<gene>
    <name evidence="2" type="ORF">DC082_00445</name>
</gene>
<dbReference type="Gene3D" id="1.10.10.2910">
    <property type="match status" value="1"/>
</dbReference>
<feature type="domain" description="IrrE N-terminal-like" evidence="1">
    <location>
        <begin position="181"/>
        <end position="298"/>
    </location>
</feature>